<accession>A0A2G9RZ58</accession>
<dbReference type="PANTHER" id="PTHR11485">
    <property type="entry name" value="TRANSFERRIN"/>
    <property type="match status" value="1"/>
</dbReference>
<dbReference type="OrthoDB" id="9981115at2759"/>
<protein>
    <recommendedName>
        <fullName evidence="2">Transferrin-like domain-containing protein</fullName>
    </recommendedName>
</protein>
<gene>
    <name evidence="3" type="ORF">AB205_0132460</name>
</gene>
<evidence type="ECO:0000313" key="3">
    <source>
        <dbReference type="EMBL" id="PIO33218.1"/>
    </source>
</evidence>
<reference evidence="4" key="1">
    <citation type="journal article" date="2017" name="Nat. Commun.">
        <title>The North American bullfrog draft genome provides insight into hormonal regulation of long noncoding RNA.</title>
        <authorList>
            <person name="Hammond S.A."/>
            <person name="Warren R.L."/>
            <person name="Vandervalk B.P."/>
            <person name="Kucuk E."/>
            <person name="Khan H."/>
            <person name="Gibb E.A."/>
            <person name="Pandoh P."/>
            <person name="Kirk H."/>
            <person name="Zhao Y."/>
            <person name="Jones M."/>
            <person name="Mungall A.J."/>
            <person name="Coope R."/>
            <person name="Pleasance S."/>
            <person name="Moore R.A."/>
            <person name="Holt R.A."/>
            <person name="Round J.M."/>
            <person name="Ohora S."/>
            <person name="Walle B.V."/>
            <person name="Veldhoen N."/>
            <person name="Helbing C.C."/>
            <person name="Birol I."/>
        </authorList>
    </citation>
    <scope>NUCLEOTIDE SEQUENCE [LARGE SCALE GENOMIC DNA]</scope>
</reference>
<dbReference type="PROSITE" id="PS00207">
    <property type="entry name" value="TRANSFERRIN_LIKE_3"/>
    <property type="match status" value="1"/>
</dbReference>
<dbReference type="PROSITE" id="PS51408">
    <property type="entry name" value="TRANSFERRIN_LIKE_4"/>
    <property type="match status" value="1"/>
</dbReference>
<dbReference type="GO" id="GO:0005769">
    <property type="term" value="C:early endosome"/>
    <property type="evidence" value="ECO:0007669"/>
    <property type="project" value="TreeGrafter"/>
</dbReference>
<dbReference type="PANTHER" id="PTHR11485:SF21">
    <property type="entry name" value="MELANOTRANSFERRIN"/>
    <property type="match status" value="1"/>
</dbReference>
<dbReference type="GO" id="GO:0006826">
    <property type="term" value="P:iron ion transport"/>
    <property type="evidence" value="ECO:0007669"/>
    <property type="project" value="TreeGrafter"/>
</dbReference>
<evidence type="ECO:0000259" key="2">
    <source>
        <dbReference type="PROSITE" id="PS51408"/>
    </source>
</evidence>
<name>A0A2G9RZ58_AQUCT</name>
<dbReference type="Gene3D" id="3.40.190.10">
    <property type="entry name" value="Periplasmic binding protein-like II"/>
    <property type="match status" value="1"/>
</dbReference>
<proteinExistence type="predicted"/>
<dbReference type="SUPFAM" id="SSF53850">
    <property type="entry name" value="Periplasmic binding protein-like II"/>
    <property type="match status" value="1"/>
</dbReference>
<keyword evidence="1" id="KW-0677">Repeat</keyword>
<dbReference type="PROSITE" id="PS00206">
    <property type="entry name" value="TRANSFERRIN_LIKE_2"/>
    <property type="match status" value="1"/>
</dbReference>
<feature type="domain" description="Transferrin-like" evidence="2">
    <location>
        <begin position="1"/>
        <end position="183"/>
    </location>
</feature>
<dbReference type="EMBL" id="KV928767">
    <property type="protein sequence ID" value="PIO33218.1"/>
    <property type="molecule type" value="Genomic_DNA"/>
</dbReference>
<dbReference type="InterPro" id="IPR018195">
    <property type="entry name" value="Transferrin_Fe_BS"/>
</dbReference>
<dbReference type="GO" id="GO:0055037">
    <property type="term" value="C:recycling endosome"/>
    <property type="evidence" value="ECO:0007669"/>
    <property type="project" value="TreeGrafter"/>
</dbReference>
<dbReference type="Proteomes" id="UP000228934">
    <property type="component" value="Unassembled WGS sequence"/>
</dbReference>
<dbReference type="GO" id="GO:0005615">
    <property type="term" value="C:extracellular space"/>
    <property type="evidence" value="ECO:0007669"/>
    <property type="project" value="TreeGrafter"/>
</dbReference>
<dbReference type="AlphaFoldDB" id="A0A2G9RZ58"/>
<dbReference type="Pfam" id="PF00405">
    <property type="entry name" value="Transferrin"/>
    <property type="match status" value="1"/>
</dbReference>
<dbReference type="GO" id="GO:0005886">
    <property type="term" value="C:plasma membrane"/>
    <property type="evidence" value="ECO:0007669"/>
    <property type="project" value="TreeGrafter"/>
</dbReference>
<keyword evidence="4" id="KW-1185">Reference proteome</keyword>
<dbReference type="InterPro" id="IPR001156">
    <property type="entry name" value="Transferrin-like_dom"/>
</dbReference>
<organism evidence="3 4">
    <name type="scientific">Aquarana catesbeiana</name>
    <name type="common">American bullfrog</name>
    <name type="synonym">Rana catesbeiana</name>
    <dbReference type="NCBI Taxonomy" id="8400"/>
    <lineage>
        <taxon>Eukaryota</taxon>
        <taxon>Metazoa</taxon>
        <taxon>Chordata</taxon>
        <taxon>Craniata</taxon>
        <taxon>Vertebrata</taxon>
        <taxon>Euteleostomi</taxon>
        <taxon>Amphibia</taxon>
        <taxon>Batrachia</taxon>
        <taxon>Anura</taxon>
        <taxon>Neobatrachia</taxon>
        <taxon>Ranoidea</taxon>
        <taxon>Ranidae</taxon>
        <taxon>Aquarana</taxon>
    </lineage>
</organism>
<dbReference type="PRINTS" id="PR00422">
    <property type="entry name" value="TRANSFERRIN"/>
</dbReference>
<sequence>MKQKEFPSNLCQLCKGDIKGENKCENSPVEQYYDYNGAFRCLIEAGDVAFVKHTTVFENSDGHNKQEWAKDLKSSNFQLLCPNGARAEVTQYADCNWAQVPAHAVMVHPDTNRHALFGLLDKAQEYYGKESSSEFKMFNSSSYDKTDLIFKDSTYKIVPVKEKKTYEEWLGRNYIESLEGQQCSSSNALTPQNIALLLISNILLIKFSA</sequence>
<evidence type="ECO:0000313" key="4">
    <source>
        <dbReference type="Proteomes" id="UP000228934"/>
    </source>
</evidence>
<evidence type="ECO:0000256" key="1">
    <source>
        <dbReference type="ARBA" id="ARBA00022737"/>
    </source>
</evidence>
<dbReference type="SMART" id="SM00094">
    <property type="entry name" value="TR_FER"/>
    <property type="match status" value="1"/>
</dbReference>